<dbReference type="InterPro" id="IPR036188">
    <property type="entry name" value="FAD/NAD-bd_sf"/>
</dbReference>
<dbReference type="OrthoDB" id="370110at2"/>
<name>K9TK65_9CYAN</name>
<dbReference type="PATRIC" id="fig|56110.3.peg.4031"/>
<dbReference type="KEGG" id="oac:Oscil6304_3365"/>
<dbReference type="eggNOG" id="COG2072">
    <property type="taxonomic scope" value="Bacteria"/>
</dbReference>
<feature type="domain" description="FAD-dependent urate hydroxylase HpyO/Asp monooxygenase CreE-like FAD/NAD(P)-binding" evidence="1">
    <location>
        <begin position="15"/>
        <end position="158"/>
    </location>
</feature>
<dbReference type="Proteomes" id="UP000010367">
    <property type="component" value="Chromosome"/>
</dbReference>
<dbReference type="PANTHER" id="PTHR38663">
    <property type="match status" value="1"/>
</dbReference>
<dbReference type="RefSeq" id="WP_015149565.1">
    <property type="nucleotide sequence ID" value="NC_019693.1"/>
</dbReference>
<evidence type="ECO:0000313" key="2">
    <source>
        <dbReference type="EMBL" id="AFY82935.1"/>
    </source>
</evidence>
<dbReference type="EMBL" id="CP003607">
    <property type="protein sequence ID" value="AFY82935.1"/>
    <property type="molecule type" value="Genomic_DNA"/>
</dbReference>
<dbReference type="AlphaFoldDB" id="K9TK65"/>
<protein>
    <submittedName>
        <fullName evidence="2">Putative flavoprotein involved in K+ transport</fullName>
    </submittedName>
</protein>
<proteinExistence type="predicted"/>
<reference evidence="2 3" key="1">
    <citation type="submission" date="2012-06" db="EMBL/GenBank/DDBJ databases">
        <title>Finished chromosome of genome of Oscillatoria acuminata PCC 6304.</title>
        <authorList>
            <consortium name="US DOE Joint Genome Institute"/>
            <person name="Gugger M."/>
            <person name="Coursin T."/>
            <person name="Rippka R."/>
            <person name="Tandeau De Marsac N."/>
            <person name="Huntemann M."/>
            <person name="Wei C.-L."/>
            <person name="Han J."/>
            <person name="Detter J.C."/>
            <person name="Han C."/>
            <person name="Tapia R."/>
            <person name="Davenport K."/>
            <person name="Daligault H."/>
            <person name="Erkkila T."/>
            <person name="Gu W."/>
            <person name="Munk A.C.C."/>
            <person name="Teshima H."/>
            <person name="Xu Y."/>
            <person name="Chain P."/>
            <person name="Chen A."/>
            <person name="Krypides N."/>
            <person name="Mavromatis K."/>
            <person name="Markowitz V."/>
            <person name="Szeto E."/>
            <person name="Ivanova N."/>
            <person name="Mikhailova N."/>
            <person name="Ovchinnikova G."/>
            <person name="Pagani I."/>
            <person name="Pati A."/>
            <person name="Goodwin L."/>
            <person name="Peters L."/>
            <person name="Pitluck S."/>
            <person name="Woyke T."/>
            <person name="Kerfeld C."/>
        </authorList>
    </citation>
    <scope>NUCLEOTIDE SEQUENCE [LARGE SCALE GENOMIC DNA]</scope>
    <source>
        <strain evidence="2 3">PCC 6304</strain>
    </source>
</reference>
<keyword evidence="3" id="KW-1185">Reference proteome</keyword>
<dbReference type="PRINTS" id="PR00411">
    <property type="entry name" value="PNDRDTASEI"/>
</dbReference>
<dbReference type="SUPFAM" id="SSF51905">
    <property type="entry name" value="FAD/NAD(P)-binding domain"/>
    <property type="match status" value="1"/>
</dbReference>
<dbReference type="InParanoid" id="K9TK65"/>
<dbReference type="STRING" id="56110.Oscil6304_3365"/>
<gene>
    <name evidence="2" type="ORF">Oscil6304_3365</name>
</gene>
<dbReference type="Pfam" id="PF13454">
    <property type="entry name" value="NAD_binding_9"/>
    <property type="match status" value="1"/>
</dbReference>
<dbReference type="HOGENOM" id="CLU_014633_2_0_3"/>
<dbReference type="Gene3D" id="3.50.50.60">
    <property type="entry name" value="FAD/NAD(P)-binding domain"/>
    <property type="match status" value="1"/>
</dbReference>
<accession>K9TK65</accession>
<dbReference type="PANTHER" id="PTHR38663:SF1">
    <property type="entry name" value="L-ORNITHINE N(5)-MONOOXYGENASE"/>
    <property type="match status" value="1"/>
</dbReference>
<sequence>MNIGTGSRLEKIDIAIVGAGPHALTLATHLLQKRKEIRGKFVVFDPSGRWLSQWSQQFAAQEIPHLRSPAVHHPDPDPYSLRRFAQNRSPELFPPYDLPGTKLFEEFCQETIARWQLEDAVIPAKVTEIEPLSGSRGFRLEREGDSPVMARRVVMAKGGGRPFVPDWVQQIETDYPGDRLCHSQSVDLRQLSLRGDRILIIGGGLTSGHLATGAISRGAKVTLMIKRRLQEKLFDAEPGWLGPKYLKGFTAESDWGRRWQLIQQARDGGSMTPEVGTRLRRESRNGNLSIQEECQVVRAVWNSGEWQIVCNDGTNYTCDRIWLATGTKVDVTTDTVLHHVMIAHPIPIVNGLPVLDEHLRWPGCELFIMGGLAALQVGPVARNLSGARMASDRIQPALTKASVSKSFPALRYA</sequence>
<evidence type="ECO:0000313" key="3">
    <source>
        <dbReference type="Proteomes" id="UP000010367"/>
    </source>
</evidence>
<dbReference type="InterPro" id="IPR038732">
    <property type="entry name" value="HpyO/CreE_NAD-binding"/>
</dbReference>
<organism evidence="2 3">
    <name type="scientific">Oscillatoria acuminata PCC 6304</name>
    <dbReference type="NCBI Taxonomy" id="56110"/>
    <lineage>
        <taxon>Bacteria</taxon>
        <taxon>Bacillati</taxon>
        <taxon>Cyanobacteriota</taxon>
        <taxon>Cyanophyceae</taxon>
        <taxon>Oscillatoriophycideae</taxon>
        <taxon>Oscillatoriales</taxon>
        <taxon>Oscillatoriaceae</taxon>
        <taxon>Oscillatoria</taxon>
    </lineage>
</organism>
<evidence type="ECO:0000259" key="1">
    <source>
        <dbReference type="Pfam" id="PF13454"/>
    </source>
</evidence>